<organism evidence="1 2">
    <name type="scientific">Salipiger pallidus</name>
    <dbReference type="NCBI Taxonomy" id="1775170"/>
    <lineage>
        <taxon>Bacteria</taxon>
        <taxon>Pseudomonadati</taxon>
        <taxon>Pseudomonadota</taxon>
        <taxon>Alphaproteobacteria</taxon>
        <taxon>Rhodobacterales</taxon>
        <taxon>Roseobacteraceae</taxon>
        <taxon>Salipiger</taxon>
    </lineage>
</organism>
<gene>
    <name evidence="1" type="ORF">GCM10011415_07630</name>
</gene>
<comment type="caution">
    <text evidence="1">The sequence shown here is derived from an EMBL/GenBank/DDBJ whole genome shotgun (WGS) entry which is preliminary data.</text>
</comment>
<evidence type="ECO:0000313" key="2">
    <source>
        <dbReference type="Proteomes" id="UP000617145"/>
    </source>
</evidence>
<dbReference type="AlphaFoldDB" id="A0A8J3EFF2"/>
<accession>A0A8J3EFF2</accession>
<keyword evidence="2" id="KW-1185">Reference proteome</keyword>
<evidence type="ECO:0000313" key="1">
    <source>
        <dbReference type="EMBL" id="GGG63641.1"/>
    </source>
</evidence>
<protein>
    <submittedName>
        <fullName evidence="1">Uncharacterized protein</fullName>
    </submittedName>
</protein>
<dbReference type="EMBL" id="BMJV01000001">
    <property type="protein sequence ID" value="GGG63641.1"/>
    <property type="molecule type" value="Genomic_DNA"/>
</dbReference>
<reference evidence="1" key="2">
    <citation type="submission" date="2020-09" db="EMBL/GenBank/DDBJ databases">
        <authorList>
            <person name="Sun Q."/>
            <person name="Zhou Y."/>
        </authorList>
    </citation>
    <scope>NUCLEOTIDE SEQUENCE</scope>
    <source>
        <strain evidence="1">CGMCC 1.15762</strain>
    </source>
</reference>
<sequence length="92" mass="10703">MRHDISEDWSVWRLHDGKGCPLPPGTIAEVVSEDGFGYTARQVARVTGGGYSSWNWDHYPELKRITRYRVRKPRGLYLLEERMRDVKDPALT</sequence>
<name>A0A8J3EFF2_9RHOB</name>
<reference evidence="1" key="1">
    <citation type="journal article" date="2014" name="Int. J. Syst. Evol. Microbiol.">
        <title>Complete genome sequence of Corynebacterium casei LMG S-19264T (=DSM 44701T), isolated from a smear-ripened cheese.</title>
        <authorList>
            <consortium name="US DOE Joint Genome Institute (JGI-PGF)"/>
            <person name="Walter F."/>
            <person name="Albersmeier A."/>
            <person name="Kalinowski J."/>
            <person name="Ruckert C."/>
        </authorList>
    </citation>
    <scope>NUCLEOTIDE SEQUENCE</scope>
    <source>
        <strain evidence="1">CGMCC 1.15762</strain>
    </source>
</reference>
<dbReference type="Proteomes" id="UP000617145">
    <property type="component" value="Unassembled WGS sequence"/>
</dbReference>
<proteinExistence type="predicted"/>
<dbReference type="RefSeq" id="WP_188788867.1">
    <property type="nucleotide sequence ID" value="NZ_BMJV01000001.1"/>
</dbReference>